<evidence type="ECO:0000256" key="1">
    <source>
        <dbReference type="SAM" id="MobiDB-lite"/>
    </source>
</evidence>
<feature type="region of interest" description="Disordered" evidence="1">
    <location>
        <begin position="100"/>
        <end position="122"/>
    </location>
</feature>
<dbReference type="InterPro" id="IPR001845">
    <property type="entry name" value="HTH_ArsR_DNA-bd_dom"/>
</dbReference>
<gene>
    <name evidence="3" type="ORF">J8N05_43785</name>
</gene>
<reference evidence="3 4" key="1">
    <citation type="submission" date="2021-04" db="EMBL/GenBank/DDBJ databases">
        <authorList>
            <person name="Tang X."/>
            <person name="Zhou X."/>
            <person name="Chen X."/>
            <person name="Cernava T."/>
            <person name="Zhang C."/>
        </authorList>
    </citation>
    <scope>NUCLEOTIDE SEQUENCE [LARGE SCALE GENOMIC DNA]</scope>
    <source>
        <strain evidence="3 4">BH-SS-21</strain>
    </source>
</reference>
<protein>
    <submittedName>
        <fullName evidence="3">Helix-turn-helix transcriptional regulator</fullName>
    </submittedName>
</protein>
<comment type="caution">
    <text evidence="3">The sequence shown here is derived from an EMBL/GenBank/DDBJ whole genome shotgun (WGS) entry which is preliminary data.</text>
</comment>
<dbReference type="SUPFAM" id="SSF46785">
    <property type="entry name" value="Winged helix' DNA-binding domain"/>
    <property type="match status" value="1"/>
</dbReference>
<sequence>MKCAARRRIVDLGKVFAALADDSRRKVIASLAADSEDQEHACGSFDLPVKKATRTHHFRVLREAGLVVQRDHGNGSTLRLRRTDIEEHCPGLLRILVTERDDQAGLGDSGGPGAPGEGRTEP</sequence>
<name>A0A940Y3R8_9ACTN</name>
<dbReference type="SMART" id="SM00418">
    <property type="entry name" value="HTH_ARSR"/>
    <property type="match status" value="1"/>
</dbReference>
<dbReference type="AlphaFoldDB" id="A0A940Y3R8"/>
<accession>A0A940Y3R8</accession>
<dbReference type="InterPro" id="IPR011991">
    <property type="entry name" value="ArsR-like_HTH"/>
</dbReference>
<dbReference type="Proteomes" id="UP000677413">
    <property type="component" value="Unassembled WGS sequence"/>
</dbReference>
<evidence type="ECO:0000313" key="4">
    <source>
        <dbReference type="Proteomes" id="UP000677413"/>
    </source>
</evidence>
<dbReference type="InterPro" id="IPR036388">
    <property type="entry name" value="WH-like_DNA-bd_sf"/>
</dbReference>
<proteinExistence type="predicted"/>
<organism evidence="3 4">
    <name type="scientific">Streptomyces liliiviolaceus</name>
    <dbReference type="NCBI Taxonomy" id="2823109"/>
    <lineage>
        <taxon>Bacteria</taxon>
        <taxon>Bacillati</taxon>
        <taxon>Actinomycetota</taxon>
        <taxon>Actinomycetes</taxon>
        <taxon>Kitasatosporales</taxon>
        <taxon>Streptomycetaceae</taxon>
        <taxon>Streptomyces</taxon>
    </lineage>
</organism>
<dbReference type="PROSITE" id="PS50987">
    <property type="entry name" value="HTH_ARSR_2"/>
    <property type="match status" value="1"/>
</dbReference>
<dbReference type="GO" id="GO:0003700">
    <property type="term" value="F:DNA-binding transcription factor activity"/>
    <property type="evidence" value="ECO:0007669"/>
    <property type="project" value="InterPro"/>
</dbReference>
<dbReference type="EMBL" id="JAGPYQ010000002">
    <property type="protein sequence ID" value="MBQ0855091.1"/>
    <property type="molecule type" value="Genomic_DNA"/>
</dbReference>
<dbReference type="CDD" id="cd00090">
    <property type="entry name" value="HTH_ARSR"/>
    <property type="match status" value="1"/>
</dbReference>
<dbReference type="InterPro" id="IPR036390">
    <property type="entry name" value="WH_DNA-bd_sf"/>
</dbReference>
<dbReference type="Gene3D" id="1.10.10.10">
    <property type="entry name" value="Winged helix-like DNA-binding domain superfamily/Winged helix DNA-binding domain"/>
    <property type="match status" value="1"/>
</dbReference>
<feature type="domain" description="HTH arsR-type" evidence="2">
    <location>
        <begin position="4"/>
        <end position="104"/>
    </location>
</feature>
<keyword evidence="4" id="KW-1185">Reference proteome</keyword>
<feature type="compositionally biased region" description="Gly residues" evidence="1">
    <location>
        <begin position="107"/>
        <end position="116"/>
    </location>
</feature>
<evidence type="ECO:0000259" key="2">
    <source>
        <dbReference type="PROSITE" id="PS50987"/>
    </source>
</evidence>
<dbReference type="PRINTS" id="PR00778">
    <property type="entry name" value="HTHARSR"/>
</dbReference>
<evidence type="ECO:0000313" key="3">
    <source>
        <dbReference type="EMBL" id="MBQ0855091.1"/>
    </source>
</evidence>